<evidence type="ECO:0000256" key="5">
    <source>
        <dbReference type="ARBA" id="ARBA00023128"/>
    </source>
</evidence>
<dbReference type="AlphaFoldDB" id="A0A8T1SMJ7"/>
<dbReference type="GO" id="GO:0005762">
    <property type="term" value="C:mitochondrial large ribosomal subunit"/>
    <property type="evidence" value="ECO:0007669"/>
    <property type="project" value="TreeGrafter"/>
</dbReference>
<dbReference type="PANTHER" id="PTHR13124:SF12">
    <property type="entry name" value="LARGE RIBOSOMAL SUBUNIT PROTEIN ML46"/>
    <property type="match status" value="1"/>
</dbReference>
<evidence type="ECO:0000256" key="8">
    <source>
        <dbReference type="ARBA" id="ARBA00035534"/>
    </source>
</evidence>
<evidence type="ECO:0000256" key="6">
    <source>
        <dbReference type="ARBA" id="ARBA00023274"/>
    </source>
</evidence>
<evidence type="ECO:0000256" key="4">
    <source>
        <dbReference type="ARBA" id="ARBA00022980"/>
    </source>
</evidence>
<dbReference type="SUPFAM" id="SSF55811">
    <property type="entry name" value="Nudix"/>
    <property type="match status" value="1"/>
</dbReference>
<keyword evidence="11" id="KW-1185">Reference proteome</keyword>
<feature type="domain" description="Large ribosomal subunit protein mL46 N-terminal" evidence="9">
    <location>
        <begin position="52"/>
        <end position="150"/>
    </location>
</feature>
<dbReference type="Proteomes" id="UP000765507">
    <property type="component" value="Unassembled WGS sequence"/>
</dbReference>
<dbReference type="CDD" id="cd04661">
    <property type="entry name" value="NUDIX_MRP_L46"/>
    <property type="match status" value="1"/>
</dbReference>
<dbReference type="InterPro" id="IPR015797">
    <property type="entry name" value="NUDIX_hydrolase-like_dom_sf"/>
</dbReference>
<dbReference type="GO" id="GO:0005743">
    <property type="term" value="C:mitochondrial inner membrane"/>
    <property type="evidence" value="ECO:0007669"/>
    <property type="project" value="UniProtKB-ARBA"/>
</dbReference>
<name>A0A8T1SMJ7_CHESE</name>
<comment type="subcellular location">
    <subcellularLocation>
        <location evidence="1">Mitochondrion</location>
    </subcellularLocation>
</comment>
<feature type="non-terminal residue" evidence="10">
    <location>
        <position position="1"/>
    </location>
</feature>
<comment type="similarity">
    <text evidence="2">Belongs to the mitochondrion-specific ribosomal protein mL46 family.</text>
</comment>
<evidence type="ECO:0000256" key="3">
    <source>
        <dbReference type="ARBA" id="ARBA00022946"/>
    </source>
</evidence>
<evidence type="ECO:0000259" key="9">
    <source>
        <dbReference type="Pfam" id="PF11788"/>
    </source>
</evidence>
<keyword evidence="3" id="KW-0809">Transit peptide</keyword>
<proteinExistence type="inferred from homology"/>
<dbReference type="EMBL" id="JAHGAV010000153">
    <property type="protein sequence ID" value="KAG6930366.1"/>
    <property type="molecule type" value="Genomic_DNA"/>
</dbReference>
<dbReference type="PANTHER" id="PTHR13124">
    <property type="entry name" value="39S RIBOSOMAL PROTEIN L46, MITOCHONDRIAL PRECURSOR-RELATED"/>
    <property type="match status" value="1"/>
</dbReference>
<sequence length="287" mass="32885">DGGGRMARWRGALWSRGHKMAAPMQRALCGGAVRWRWVLGPRWLSASAAPRWRLVGALCLQRPPSITQALSPEQEEMAQLVQQIEVEKSNFSDHEIRRLTEEEQLQKRKDNTHDEEADSGQAIVLAQDLEDAWEQKFQQFKAGPRITDADKRNDRTSLNRKLDRNLMLLVKEKVGNQELWLLPQAEWQAGETLRSTAERALATLSGNCIQAKFLGNAPCGLYKYKFPRAFRTEESVGAKIFFFKALLQSGDLLQAERRDYVWVSKGELGDYLKPDYLTQVNRFLMDH</sequence>
<dbReference type="Pfam" id="PF11788">
    <property type="entry name" value="MRP-L46"/>
    <property type="match status" value="1"/>
</dbReference>
<evidence type="ECO:0000256" key="1">
    <source>
        <dbReference type="ARBA" id="ARBA00004173"/>
    </source>
</evidence>
<reference evidence="10 11" key="1">
    <citation type="journal article" date="2020" name="G3 (Bethesda)">
        <title>Draft Genome of the Common Snapping Turtle, Chelydra serpentina, a Model for Phenotypic Plasticity in Reptiles.</title>
        <authorList>
            <person name="Das D."/>
            <person name="Singh S.K."/>
            <person name="Bierstedt J."/>
            <person name="Erickson A."/>
            <person name="Galli G.L.J."/>
            <person name="Crossley D.A. 2nd"/>
            <person name="Rhen T."/>
        </authorList>
    </citation>
    <scope>NUCLEOTIDE SEQUENCE [LARGE SCALE GENOMIC DNA]</scope>
    <source>
        <strain evidence="10">KW</strain>
    </source>
</reference>
<gene>
    <name evidence="10" type="primary">MRPL46</name>
    <name evidence="10" type="ORF">G0U57_004073</name>
</gene>
<dbReference type="InterPro" id="IPR033650">
    <property type="entry name" value="Ribosomal_mL46_NUDIX"/>
</dbReference>
<dbReference type="Gene3D" id="3.90.79.10">
    <property type="entry name" value="Nucleoside Triphosphate Pyrophosphohydrolase"/>
    <property type="match status" value="1"/>
</dbReference>
<comment type="caution">
    <text evidence="10">The sequence shown here is derived from an EMBL/GenBank/DDBJ whole genome shotgun (WGS) entry which is preliminary data.</text>
</comment>
<dbReference type="InterPro" id="IPR021757">
    <property type="entry name" value="Ribosomal_mL46_N"/>
</dbReference>
<keyword evidence="5" id="KW-0496">Mitochondrion</keyword>
<keyword evidence="6" id="KW-0687">Ribonucleoprotein</keyword>
<dbReference type="InterPro" id="IPR040008">
    <property type="entry name" value="Ribosomal_mL46"/>
</dbReference>
<dbReference type="FunFam" id="3.90.79.10:FF:000018">
    <property type="entry name" value="39S ribosomal protein L46, mitochondrial"/>
    <property type="match status" value="1"/>
</dbReference>
<evidence type="ECO:0000313" key="11">
    <source>
        <dbReference type="Proteomes" id="UP000765507"/>
    </source>
</evidence>
<evidence type="ECO:0000313" key="10">
    <source>
        <dbReference type="EMBL" id="KAG6930366.1"/>
    </source>
</evidence>
<accession>A0A8T1SMJ7</accession>
<dbReference type="GO" id="GO:0003735">
    <property type="term" value="F:structural constituent of ribosome"/>
    <property type="evidence" value="ECO:0007669"/>
    <property type="project" value="InterPro"/>
</dbReference>
<dbReference type="OrthoDB" id="194611at2759"/>
<protein>
    <recommendedName>
        <fullName evidence="7">Large ribosomal subunit protein mL46</fullName>
    </recommendedName>
    <alternativeName>
        <fullName evidence="8">39S ribosomal protein L46, mitochondrial</fullName>
    </alternativeName>
</protein>
<evidence type="ECO:0000256" key="7">
    <source>
        <dbReference type="ARBA" id="ARBA00035190"/>
    </source>
</evidence>
<organism evidence="10 11">
    <name type="scientific">Chelydra serpentina</name>
    <name type="common">Snapping turtle</name>
    <name type="synonym">Testudo serpentina</name>
    <dbReference type="NCBI Taxonomy" id="8475"/>
    <lineage>
        <taxon>Eukaryota</taxon>
        <taxon>Metazoa</taxon>
        <taxon>Chordata</taxon>
        <taxon>Craniata</taxon>
        <taxon>Vertebrata</taxon>
        <taxon>Euteleostomi</taxon>
        <taxon>Archelosauria</taxon>
        <taxon>Testudinata</taxon>
        <taxon>Testudines</taxon>
        <taxon>Cryptodira</taxon>
        <taxon>Durocryptodira</taxon>
        <taxon>Americhelydia</taxon>
        <taxon>Chelydroidea</taxon>
        <taxon>Chelydridae</taxon>
        <taxon>Chelydra</taxon>
    </lineage>
</organism>
<evidence type="ECO:0000256" key="2">
    <source>
        <dbReference type="ARBA" id="ARBA00009070"/>
    </source>
</evidence>
<keyword evidence="4 10" id="KW-0689">Ribosomal protein</keyword>